<feature type="transmembrane region" description="Helical" evidence="7">
    <location>
        <begin position="174"/>
        <end position="197"/>
    </location>
</feature>
<evidence type="ECO:0000313" key="9">
    <source>
        <dbReference type="EMBL" id="MWB78386.1"/>
    </source>
</evidence>
<keyword evidence="5 7" id="KW-1133">Transmembrane helix</keyword>
<organism evidence="9 10">
    <name type="scientific">Pseudooceanicola pacificus</name>
    <dbReference type="NCBI Taxonomy" id="2676438"/>
    <lineage>
        <taxon>Bacteria</taxon>
        <taxon>Pseudomonadati</taxon>
        <taxon>Pseudomonadota</taxon>
        <taxon>Alphaproteobacteria</taxon>
        <taxon>Rhodobacterales</taxon>
        <taxon>Paracoccaceae</taxon>
        <taxon>Pseudooceanicola</taxon>
    </lineage>
</organism>
<dbReference type="PANTHER" id="PTHR43163">
    <property type="entry name" value="DIPEPTIDE TRANSPORT SYSTEM PERMEASE PROTEIN DPPB-RELATED"/>
    <property type="match status" value="1"/>
</dbReference>
<evidence type="ECO:0000256" key="7">
    <source>
        <dbReference type="RuleBase" id="RU363032"/>
    </source>
</evidence>
<keyword evidence="3" id="KW-1003">Cell membrane</keyword>
<evidence type="ECO:0000256" key="1">
    <source>
        <dbReference type="ARBA" id="ARBA00004651"/>
    </source>
</evidence>
<evidence type="ECO:0000313" key="10">
    <source>
        <dbReference type="Proteomes" id="UP000443843"/>
    </source>
</evidence>
<evidence type="ECO:0000256" key="5">
    <source>
        <dbReference type="ARBA" id="ARBA00022989"/>
    </source>
</evidence>
<gene>
    <name evidence="9" type="ORF">GLS40_10140</name>
</gene>
<dbReference type="Gene3D" id="1.10.3720.10">
    <property type="entry name" value="MetI-like"/>
    <property type="match status" value="1"/>
</dbReference>
<dbReference type="AlphaFoldDB" id="A0A844W2J7"/>
<dbReference type="PANTHER" id="PTHR43163:SF6">
    <property type="entry name" value="DIPEPTIDE TRANSPORT SYSTEM PERMEASE PROTEIN DPPB-RELATED"/>
    <property type="match status" value="1"/>
</dbReference>
<dbReference type="GO" id="GO:0005886">
    <property type="term" value="C:plasma membrane"/>
    <property type="evidence" value="ECO:0007669"/>
    <property type="project" value="UniProtKB-SubCell"/>
</dbReference>
<dbReference type="PROSITE" id="PS50928">
    <property type="entry name" value="ABC_TM1"/>
    <property type="match status" value="1"/>
</dbReference>
<evidence type="ECO:0000256" key="3">
    <source>
        <dbReference type="ARBA" id="ARBA00022475"/>
    </source>
</evidence>
<name>A0A844W2J7_9RHOB</name>
<evidence type="ECO:0000259" key="8">
    <source>
        <dbReference type="PROSITE" id="PS50928"/>
    </source>
</evidence>
<comment type="subcellular location">
    <subcellularLocation>
        <location evidence="1 7">Cell membrane</location>
        <topology evidence="1 7">Multi-pass membrane protein</topology>
    </subcellularLocation>
</comment>
<feature type="transmembrane region" description="Helical" evidence="7">
    <location>
        <begin position="239"/>
        <end position="261"/>
    </location>
</feature>
<keyword evidence="2 7" id="KW-0813">Transport</keyword>
<accession>A0A844W2J7</accession>
<feature type="transmembrane region" description="Helical" evidence="7">
    <location>
        <begin position="101"/>
        <end position="123"/>
    </location>
</feature>
<dbReference type="EMBL" id="WNXQ01000005">
    <property type="protein sequence ID" value="MWB78386.1"/>
    <property type="molecule type" value="Genomic_DNA"/>
</dbReference>
<dbReference type="CDD" id="cd06261">
    <property type="entry name" value="TM_PBP2"/>
    <property type="match status" value="1"/>
</dbReference>
<protein>
    <submittedName>
        <fullName evidence="9">ABC transporter permease subunit</fullName>
    </submittedName>
</protein>
<dbReference type="RefSeq" id="WP_160382667.1">
    <property type="nucleotide sequence ID" value="NZ_WNXQ01000005.1"/>
</dbReference>
<evidence type="ECO:0000256" key="6">
    <source>
        <dbReference type="ARBA" id="ARBA00023136"/>
    </source>
</evidence>
<feature type="transmembrane region" description="Helical" evidence="7">
    <location>
        <begin position="281"/>
        <end position="307"/>
    </location>
</feature>
<dbReference type="Pfam" id="PF19300">
    <property type="entry name" value="BPD_transp_1_N"/>
    <property type="match status" value="1"/>
</dbReference>
<dbReference type="SUPFAM" id="SSF161098">
    <property type="entry name" value="MetI-like"/>
    <property type="match status" value="1"/>
</dbReference>
<sequence>MPRLIAFRIAQAIPVMFVVAVLTFLLMHMLPGDPATLIAGDMADQDAIAQVRRDLGLDRPVLAQLWLWITNLAQGDFGKSLMLNQPVAEAVWERLPVTLSLALVAFVITIPVGIVLGVVAAVWRDTWVDSAVMFLALIGVSVPNFWIAILSVILFSVTLGWLPSSGYVPMGTDFWRWLASLIQPATVLALFQIGYLARMTRSAMLDVLDQDYIRTARAKGVSPRKTILKHAFRNTLMQVVTVSGYILSLLIGGSVVIEQIFAMPGIGRLLVQAIMARDYPVVQGTMLMLGFAFVFINIVIDLIYAYVDPRVRYD</sequence>
<evidence type="ECO:0000256" key="4">
    <source>
        <dbReference type="ARBA" id="ARBA00022692"/>
    </source>
</evidence>
<feature type="transmembrane region" description="Helical" evidence="7">
    <location>
        <begin position="12"/>
        <end position="30"/>
    </location>
</feature>
<dbReference type="InterPro" id="IPR035906">
    <property type="entry name" value="MetI-like_sf"/>
</dbReference>
<keyword evidence="6 7" id="KW-0472">Membrane</keyword>
<dbReference type="Proteomes" id="UP000443843">
    <property type="component" value="Unassembled WGS sequence"/>
</dbReference>
<comment type="similarity">
    <text evidence="7">Belongs to the binding-protein-dependent transport system permease family.</text>
</comment>
<keyword evidence="10" id="KW-1185">Reference proteome</keyword>
<proteinExistence type="inferred from homology"/>
<dbReference type="InterPro" id="IPR045621">
    <property type="entry name" value="BPD_transp_1_N"/>
</dbReference>
<keyword evidence="4 7" id="KW-0812">Transmembrane</keyword>
<dbReference type="InterPro" id="IPR000515">
    <property type="entry name" value="MetI-like"/>
</dbReference>
<feature type="domain" description="ABC transmembrane type-1" evidence="8">
    <location>
        <begin position="95"/>
        <end position="304"/>
    </location>
</feature>
<evidence type="ECO:0000256" key="2">
    <source>
        <dbReference type="ARBA" id="ARBA00022448"/>
    </source>
</evidence>
<feature type="transmembrane region" description="Helical" evidence="7">
    <location>
        <begin position="135"/>
        <end position="162"/>
    </location>
</feature>
<dbReference type="GO" id="GO:0071916">
    <property type="term" value="F:dipeptide transmembrane transporter activity"/>
    <property type="evidence" value="ECO:0007669"/>
    <property type="project" value="TreeGrafter"/>
</dbReference>
<reference evidence="9 10" key="1">
    <citation type="submission" date="2019-11" db="EMBL/GenBank/DDBJ databases">
        <title>Pseudooceanicola pacifica sp. nov., isolated from deep-sea sediment of the Pacific Ocean.</title>
        <authorList>
            <person name="Lyu L."/>
        </authorList>
    </citation>
    <scope>NUCLEOTIDE SEQUENCE [LARGE SCALE GENOMIC DNA]</scope>
    <source>
        <strain evidence="9 10">216_PA32_1</strain>
    </source>
</reference>
<comment type="caution">
    <text evidence="9">The sequence shown here is derived from an EMBL/GenBank/DDBJ whole genome shotgun (WGS) entry which is preliminary data.</text>
</comment>
<dbReference type="Pfam" id="PF00528">
    <property type="entry name" value="BPD_transp_1"/>
    <property type="match status" value="1"/>
</dbReference>